<gene>
    <name evidence="2" type="ORF">ERX40_08350</name>
</gene>
<feature type="compositionally biased region" description="Basic residues" evidence="1">
    <location>
        <begin position="330"/>
        <end position="347"/>
    </location>
</feature>
<dbReference type="Proteomes" id="UP000295280">
    <property type="component" value="Unassembled WGS sequence"/>
</dbReference>
<dbReference type="AlphaFoldDB" id="A0A9Q8FPE1"/>
<evidence type="ECO:0000256" key="1">
    <source>
        <dbReference type="SAM" id="MobiDB-lite"/>
    </source>
</evidence>
<dbReference type="RefSeq" id="WP_133418049.1">
    <property type="nucleotide sequence ID" value="NZ_SCWD01000003.1"/>
</dbReference>
<dbReference type="EMBL" id="SCWD01000003">
    <property type="protein sequence ID" value="TDM00812.1"/>
    <property type="molecule type" value="Genomic_DNA"/>
</dbReference>
<proteinExistence type="predicted"/>
<evidence type="ECO:0008006" key="4">
    <source>
        <dbReference type="Google" id="ProtNLM"/>
    </source>
</evidence>
<sequence>MAGKLNVMTMTEDEIRKFKQPLSYYLRQKKIDTLKDICRFYQIKGYSGKKKEDLIDLITSHIFADFTAADQMFEVMSVEDYNILNHLLIADTYATECKGTIPVQNFLFVYGDHVFIPEDIKDYLRRYVIEKSQSQEQSDEVKLLVSAVNLYGYFSLAQYRLIAERFLNSRKTEQQLEEELQGIATVKDGFVLNPLIDAAQFHGAGIESKRQYYVPTSWEVFQRYFAFEYQEESAEIEALIRFLQPYIVNSSQRQDIKDTLIVMMKMMDNPDNLMSILTDMVNENVLTPMNEQEAGRYMLGAYRTVRSWLLGGHKMAELMEPEPRIVNKRVEKKSKKRKKKNISRIKK</sequence>
<accession>A0A9Q8FPE1</accession>
<evidence type="ECO:0000313" key="3">
    <source>
        <dbReference type="Proteomes" id="UP000295280"/>
    </source>
</evidence>
<dbReference type="OrthoDB" id="2416978at2"/>
<protein>
    <recommendedName>
        <fullName evidence="4">Rho termination factor N-terminal domain-containing protein</fullName>
    </recommendedName>
</protein>
<dbReference type="InterPro" id="IPR036361">
    <property type="entry name" value="SAP_dom_sf"/>
</dbReference>
<feature type="region of interest" description="Disordered" evidence="1">
    <location>
        <begin position="327"/>
        <end position="347"/>
    </location>
</feature>
<name>A0A9Q8FPE1_9STAP</name>
<reference evidence="2 3" key="1">
    <citation type="submission" date="2019-01" db="EMBL/GenBank/DDBJ databases">
        <title>Draft genome sequences of the type strains of six Macrococcus species.</title>
        <authorList>
            <person name="Mazhar S."/>
            <person name="Altermann E."/>
            <person name="Hill C."/>
            <person name="Mcauliffe O."/>
        </authorList>
    </citation>
    <scope>NUCLEOTIDE SEQUENCE [LARGE SCALE GENOMIC DNA]</scope>
    <source>
        <strain evidence="2 3">ATCC 51828</strain>
    </source>
</reference>
<evidence type="ECO:0000313" key="2">
    <source>
        <dbReference type="EMBL" id="TDM00812.1"/>
    </source>
</evidence>
<comment type="caution">
    <text evidence="2">The sequence shown here is derived from an EMBL/GenBank/DDBJ whole genome shotgun (WGS) entry which is preliminary data.</text>
</comment>
<dbReference type="Gene3D" id="1.10.720.30">
    <property type="entry name" value="SAP domain"/>
    <property type="match status" value="1"/>
</dbReference>
<organism evidence="2 3">
    <name type="scientific">Macrococcus carouselicus</name>
    <dbReference type="NCBI Taxonomy" id="69969"/>
    <lineage>
        <taxon>Bacteria</taxon>
        <taxon>Bacillati</taxon>
        <taxon>Bacillota</taxon>
        <taxon>Bacilli</taxon>
        <taxon>Bacillales</taxon>
        <taxon>Staphylococcaceae</taxon>
        <taxon>Macrococcus</taxon>
    </lineage>
</organism>
<keyword evidence="3" id="KW-1185">Reference proteome</keyword>